<proteinExistence type="predicted"/>
<dbReference type="PANTHER" id="PTHR21174:SF0">
    <property type="entry name" value="HD PHOSPHOHYDROLASE FAMILY PROTEIN-RELATED"/>
    <property type="match status" value="1"/>
</dbReference>
<dbReference type="PIRSF" id="PIRSF035170">
    <property type="entry name" value="HD_phosphohydro"/>
    <property type="match status" value="1"/>
</dbReference>
<protein>
    <recommendedName>
        <fullName evidence="3">HD domain-containing protein</fullName>
    </recommendedName>
</protein>
<name>A0ABV6N7S5_9PSEU</name>
<dbReference type="InterPro" id="IPR009218">
    <property type="entry name" value="HD_phosphohydro"/>
</dbReference>
<organism evidence="1 2">
    <name type="scientific">Kutzneria chonburiensis</name>
    <dbReference type="NCBI Taxonomy" id="1483604"/>
    <lineage>
        <taxon>Bacteria</taxon>
        <taxon>Bacillati</taxon>
        <taxon>Actinomycetota</taxon>
        <taxon>Actinomycetes</taxon>
        <taxon>Pseudonocardiales</taxon>
        <taxon>Pseudonocardiaceae</taxon>
        <taxon>Kutzneria</taxon>
    </lineage>
</organism>
<reference evidence="1 2" key="1">
    <citation type="submission" date="2024-09" db="EMBL/GenBank/DDBJ databases">
        <authorList>
            <person name="Sun Q."/>
            <person name="Mori K."/>
        </authorList>
    </citation>
    <scope>NUCLEOTIDE SEQUENCE [LARGE SCALE GENOMIC DNA]</scope>
    <source>
        <strain evidence="1 2">TBRC 1432</strain>
    </source>
</reference>
<dbReference type="Proteomes" id="UP001589810">
    <property type="component" value="Unassembled WGS sequence"/>
</dbReference>
<keyword evidence="2" id="KW-1185">Reference proteome</keyword>
<sequence>MPDLAWHQAVSALGGTPVPTDLVARYSEPHRRYHNLSHARSVARDAVTLVPLSSTETAVLTLAACAHDVVYDAIPGTDEQLSASWARDWLSRSGLEPYASRVADLILMTIKHSADPSDHVACALLDADLAILGSSPADYDAYAAAVRQEYSAVPDEAWRTGRARVLNSLLERDKLFLTPVGRNRWEGRARRNVARELGDLSR</sequence>
<dbReference type="EMBL" id="JBHLUD010000015">
    <property type="protein sequence ID" value="MFC0548100.1"/>
    <property type="molecule type" value="Genomic_DNA"/>
</dbReference>
<accession>A0ABV6N7S5</accession>
<dbReference type="SUPFAM" id="SSF109604">
    <property type="entry name" value="HD-domain/PDEase-like"/>
    <property type="match status" value="1"/>
</dbReference>
<dbReference type="PANTHER" id="PTHR21174">
    <property type="match status" value="1"/>
</dbReference>
<dbReference type="Gene3D" id="1.10.3210.10">
    <property type="entry name" value="Hypothetical protein af1432"/>
    <property type="match status" value="1"/>
</dbReference>
<dbReference type="RefSeq" id="WP_273938063.1">
    <property type="nucleotide sequence ID" value="NZ_CP097263.1"/>
</dbReference>
<evidence type="ECO:0000313" key="2">
    <source>
        <dbReference type="Proteomes" id="UP001589810"/>
    </source>
</evidence>
<evidence type="ECO:0008006" key="3">
    <source>
        <dbReference type="Google" id="ProtNLM"/>
    </source>
</evidence>
<gene>
    <name evidence="1" type="ORF">ACFFH7_41800</name>
</gene>
<evidence type="ECO:0000313" key="1">
    <source>
        <dbReference type="EMBL" id="MFC0548100.1"/>
    </source>
</evidence>
<comment type="caution">
    <text evidence="1">The sequence shown here is derived from an EMBL/GenBank/DDBJ whole genome shotgun (WGS) entry which is preliminary data.</text>
</comment>